<organism evidence="1">
    <name type="scientific">Ophidiomyces ophidiicola</name>
    <dbReference type="NCBI Taxonomy" id="1387563"/>
    <lineage>
        <taxon>Eukaryota</taxon>
        <taxon>Fungi</taxon>
        <taxon>Dikarya</taxon>
        <taxon>Ascomycota</taxon>
        <taxon>Pezizomycotina</taxon>
        <taxon>Eurotiomycetes</taxon>
        <taxon>Eurotiomycetidae</taxon>
        <taxon>Onygenales</taxon>
        <taxon>Onygenaceae</taxon>
        <taxon>Ophidiomyces</taxon>
    </lineage>
</organism>
<reference evidence="1" key="1">
    <citation type="journal article" date="2022" name="bioRxiv">
        <title>Population genetic analysis of Ophidiomyces ophidiicola, the causative agent of snake fungal disease, indicates recent introductions to the USA.</title>
        <authorList>
            <person name="Ladner J.T."/>
            <person name="Palmer J.M."/>
            <person name="Ettinger C.L."/>
            <person name="Stajich J.E."/>
            <person name="Farrell T.M."/>
            <person name="Glorioso B.M."/>
            <person name="Lawson B."/>
            <person name="Price S.J."/>
            <person name="Stengle A.G."/>
            <person name="Grear D.A."/>
            <person name="Lorch J.M."/>
        </authorList>
    </citation>
    <scope>NUCLEOTIDE SEQUENCE</scope>
    <source>
        <strain evidence="1">NWHC 24266-5</strain>
    </source>
</reference>
<name>A0ACB8UUA1_9EURO</name>
<proteinExistence type="predicted"/>
<comment type="caution">
    <text evidence="1">The sequence shown here is derived from an EMBL/GenBank/DDBJ whole genome shotgun (WGS) entry which is preliminary data.</text>
</comment>
<sequence>MVLNRVTIYASTRRNLTFTWNRRLLLRIIPVALFITQILSLLRATRCQTSPNYAMLRYGKPKKLSTLDFAADGGVLYNLTSFLLQWEDEHTSCSAVSMVQPTSSGDIPYGSFSFLWPAFLRLCLSHFVETLSCALQGKAVATEAGMSIFEHSLAFAEAETMLTHSIGLGVFGNIKPAGSAEANKAISSGTGQLLTRSQVLERLNVTPELLLITLISSCNSLTSNLLDIFGKQSRYRLINTTIWGLCFMACMIWGIVNLSPLNKDAMMLRFPTVCIVGFIPHLLILIGILTCGGIYLLALLLTAFSLPSDTPAPTSFRERLRLAHANMQGASHLQNIRISLHDDFYTTLVRIGYSSLTAASEAVFLNEGKGVVARRMTWLEEERLDEILASSSNAGQQPWLSLSDLDPHNGTTLGRTSDASEWRSGYDREKKTDKKSRAVRPASSGPNLGSVGILQATTKFYYIFSFSKGIYFLVVGWAAFGLLKLLDRLGITNHPQWLVKLAGTPRKTTSRKTSPRQTSLDFWILTDEGVLELPENNDFDVEKEMRKREEMHSTSWGETQELRFDRKLYNWWKLGGAWGERDESGDYSLDSDDWDDTTSVISMSSNVGSEWESDVSEGRTTPTQENPYPTSSRSAVPEALIDTDALARLLDPKDSESRLEARILSSHLVAGQEGRIMTRSRFKKQVEIERARVLTVGGSNYPYRRGLAGASSKTRRPSPDDEAEILEKLILSKRLGNHAHRPGSSTTTTGRAPSPSWEQGASGLGPSGPQCVVCQGAPRSIITWPCRCLCICEECRISLAMNNFGSCVTCRREVAGFMRLWVP</sequence>
<gene>
    <name evidence="1" type="ORF">LOY88_004213</name>
</gene>
<evidence type="ECO:0000313" key="1">
    <source>
        <dbReference type="EMBL" id="KAI2385262.1"/>
    </source>
</evidence>
<accession>A0ACB8UUA1</accession>
<dbReference type="EMBL" id="JALBCA010000061">
    <property type="protein sequence ID" value="KAI2385262.1"/>
    <property type="molecule type" value="Genomic_DNA"/>
</dbReference>
<protein>
    <submittedName>
        <fullName evidence="1">Uncharacterized protein</fullName>
    </submittedName>
</protein>